<evidence type="ECO:0000313" key="1">
    <source>
        <dbReference type="EMBL" id="CAG5097078.1"/>
    </source>
</evidence>
<accession>A0ABN7SB71</accession>
<name>A0ABN7SB71_OIKDI</name>
<reference evidence="1 2" key="1">
    <citation type="submission" date="2021-04" db="EMBL/GenBank/DDBJ databases">
        <authorList>
            <person name="Bliznina A."/>
        </authorList>
    </citation>
    <scope>NUCLEOTIDE SEQUENCE [LARGE SCALE GENOMIC DNA]</scope>
</reference>
<protein>
    <submittedName>
        <fullName evidence="1">Oidioi.mRNA.OKI2018_I69.XSR.g14923.t1.cds</fullName>
    </submittedName>
</protein>
<organism evidence="1 2">
    <name type="scientific">Oikopleura dioica</name>
    <name type="common">Tunicate</name>
    <dbReference type="NCBI Taxonomy" id="34765"/>
    <lineage>
        <taxon>Eukaryota</taxon>
        <taxon>Metazoa</taxon>
        <taxon>Chordata</taxon>
        <taxon>Tunicata</taxon>
        <taxon>Appendicularia</taxon>
        <taxon>Copelata</taxon>
        <taxon>Oikopleuridae</taxon>
        <taxon>Oikopleura</taxon>
    </lineage>
</organism>
<proteinExistence type="predicted"/>
<dbReference type="EMBL" id="OU015569">
    <property type="protein sequence ID" value="CAG5097078.1"/>
    <property type="molecule type" value="Genomic_DNA"/>
</dbReference>
<gene>
    <name evidence="1" type="ORF">OKIOD_LOCUS6481</name>
</gene>
<dbReference type="Proteomes" id="UP001158576">
    <property type="component" value="Chromosome XSR"/>
</dbReference>
<sequence>MDSWEQLSIKEKRLSAQLDDDIKLVILPEKFKLIEPPAIPEALQHNLAIFSEHEEHLEADIAAQLEAIEDQQETAAPRIPEFLWDKFIDISSDISEALLVEFLLASADSLEQVNNEYMKQDELQQELRNASTQTKKWISFISAIWAHKKMLLCSPVI</sequence>
<evidence type="ECO:0000313" key="2">
    <source>
        <dbReference type="Proteomes" id="UP001158576"/>
    </source>
</evidence>
<keyword evidence="2" id="KW-1185">Reference proteome</keyword>